<name>A0A841HCW5_HALSI</name>
<gene>
    <name evidence="1" type="ORF">HNR49_002287</name>
</gene>
<proteinExistence type="predicted"/>
<protein>
    <submittedName>
        <fullName evidence="1">Uncharacterized protein</fullName>
    </submittedName>
</protein>
<sequence length="48" mass="5411">MSDIFRISNVDIDILTGLDFELFEIGGRDVNTPEVAGISRDYLVNHSR</sequence>
<dbReference type="EMBL" id="JACHGX010000011">
    <property type="protein sequence ID" value="MBB6090901.1"/>
    <property type="molecule type" value="Genomic_DNA"/>
</dbReference>
<accession>A0A841HCW5</accession>
<dbReference type="RefSeq" id="WP_157849928.1">
    <property type="nucleotide sequence ID" value="NZ_JACHGX010000011.1"/>
</dbReference>
<dbReference type="GeneID" id="68695384"/>
<evidence type="ECO:0000313" key="2">
    <source>
        <dbReference type="Proteomes" id="UP000642919"/>
    </source>
</evidence>
<organism evidence="1 2">
    <name type="scientific">Halobacterium salinarum</name>
    <name type="common">Halobacterium halobium</name>
    <dbReference type="NCBI Taxonomy" id="2242"/>
    <lineage>
        <taxon>Archaea</taxon>
        <taxon>Methanobacteriati</taxon>
        <taxon>Methanobacteriota</taxon>
        <taxon>Stenosarchaea group</taxon>
        <taxon>Halobacteria</taxon>
        <taxon>Halobacteriales</taxon>
        <taxon>Halobacteriaceae</taxon>
        <taxon>Halobacterium</taxon>
    </lineage>
</organism>
<reference evidence="1" key="1">
    <citation type="submission" date="2020-08" db="EMBL/GenBank/DDBJ databases">
        <title>Genomic Encyclopedia of Type Strains, Phase IV (KMG-IV): sequencing the most valuable type-strain genomes for metagenomic binning, comparative biology and taxonomic classification.</title>
        <authorList>
            <person name="Goeker M."/>
        </authorList>
    </citation>
    <scope>NUCLEOTIDE SEQUENCE</scope>
    <source>
        <strain evidence="1">DSM 669</strain>
    </source>
</reference>
<comment type="caution">
    <text evidence="1">The sequence shown here is derived from an EMBL/GenBank/DDBJ whole genome shotgun (WGS) entry which is preliminary data.</text>
</comment>
<dbReference type="AlphaFoldDB" id="A0A841HCW5"/>
<evidence type="ECO:0000313" key="1">
    <source>
        <dbReference type="EMBL" id="MBB6090901.1"/>
    </source>
</evidence>
<dbReference type="Proteomes" id="UP000642919">
    <property type="component" value="Unassembled WGS sequence"/>
</dbReference>